<dbReference type="STRING" id="1841610.A6X21_02685"/>
<proteinExistence type="predicted"/>
<reference evidence="1 2" key="1">
    <citation type="submission" date="2016-05" db="EMBL/GenBank/DDBJ databases">
        <title>Genomic and physiological characterization of Planctopirus sp. isolated from fresh water lake.</title>
        <authorList>
            <person name="Subhash Y."/>
            <person name="Ramana C."/>
        </authorList>
    </citation>
    <scope>NUCLEOTIDE SEQUENCE [LARGE SCALE GENOMIC DNA]</scope>
    <source>
        <strain evidence="1 2">JC280</strain>
    </source>
</reference>
<organism evidence="1 2">
    <name type="scientific">Planctopirus hydrillae</name>
    <dbReference type="NCBI Taxonomy" id="1841610"/>
    <lineage>
        <taxon>Bacteria</taxon>
        <taxon>Pseudomonadati</taxon>
        <taxon>Planctomycetota</taxon>
        <taxon>Planctomycetia</taxon>
        <taxon>Planctomycetales</taxon>
        <taxon>Planctomycetaceae</taxon>
        <taxon>Planctopirus</taxon>
    </lineage>
</organism>
<keyword evidence="2" id="KW-1185">Reference proteome</keyword>
<dbReference type="Proteomes" id="UP000094828">
    <property type="component" value="Unassembled WGS sequence"/>
</dbReference>
<sequence length="66" mass="7505">MIEAQAGSVRLIDVQFLFFEQDIQPQTSEQGSCRSSIHTIMQKMCQTSFPIRAEATSPCLIRLEEQ</sequence>
<evidence type="ECO:0000313" key="2">
    <source>
        <dbReference type="Proteomes" id="UP000094828"/>
    </source>
</evidence>
<accession>A0A1C3EMY6</accession>
<evidence type="ECO:0000313" key="1">
    <source>
        <dbReference type="EMBL" id="ODA34606.1"/>
    </source>
</evidence>
<protein>
    <submittedName>
        <fullName evidence="1">Uncharacterized protein</fullName>
    </submittedName>
</protein>
<gene>
    <name evidence="1" type="ORF">A6X21_02685</name>
</gene>
<dbReference type="AlphaFoldDB" id="A0A1C3EMY6"/>
<dbReference type="EMBL" id="LYDR01000039">
    <property type="protein sequence ID" value="ODA34606.1"/>
    <property type="molecule type" value="Genomic_DNA"/>
</dbReference>
<comment type="caution">
    <text evidence="1">The sequence shown here is derived from an EMBL/GenBank/DDBJ whole genome shotgun (WGS) entry which is preliminary data.</text>
</comment>
<name>A0A1C3EMY6_9PLAN</name>